<evidence type="ECO:0000313" key="9">
    <source>
        <dbReference type="Proteomes" id="UP001057291"/>
    </source>
</evidence>
<keyword evidence="4 6" id="KW-1133">Transmembrane helix</keyword>
<feature type="transmembrane region" description="Helical" evidence="6">
    <location>
        <begin position="64"/>
        <end position="84"/>
    </location>
</feature>
<evidence type="ECO:0000256" key="1">
    <source>
        <dbReference type="ARBA" id="ARBA00004651"/>
    </source>
</evidence>
<comment type="caution">
    <text evidence="8">The sequence shown here is derived from an EMBL/GenBank/DDBJ whole genome shotgun (WGS) entry which is preliminary data.</text>
</comment>
<feature type="transmembrane region" description="Helical" evidence="6">
    <location>
        <begin position="274"/>
        <end position="296"/>
    </location>
</feature>
<dbReference type="InterPro" id="IPR020846">
    <property type="entry name" value="MFS_dom"/>
</dbReference>
<organism evidence="8 9">
    <name type="scientific">Collibacillus ludicampi</name>
    <dbReference type="NCBI Taxonomy" id="2771369"/>
    <lineage>
        <taxon>Bacteria</taxon>
        <taxon>Bacillati</taxon>
        <taxon>Bacillota</taxon>
        <taxon>Bacilli</taxon>
        <taxon>Bacillales</taxon>
        <taxon>Alicyclobacillaceae</taxon>
        <taxon>Collibacillus</taxon>
    </lineage>
</organism>
<dbReference type="PANTHER" id="PTHR23508">
    <property type="entry name" value="CARBOXYLIC ACID TRANSPORTER PROTEIN HOMOLOG"/>
    <property type="match status" value="1"/>
</dbReference>
<gene>
    <name evidence="8" type="ORF">DNHGIG_15480</name>
</gene>
<dbReference type="PROSITE" id="PS50850">
    <property type="entry name" value="MFS"/>
    <property type="match status" value="1"/>
</dbReference>
<name>A0AAV4LE68_9BACL</name>
<dbReference type="GO" id="GO:0005886">
    <property type="term" value="C:plasma membrane"/>
    <property type="evidence" value="ECO:0007669"/>
    <property type="project" value="UniProtKB-SubCell"/>
</dbReference>
<protein>
    <submittedName>
        <fullName evidence="8">Sugar transporter</fullName>
    </submittedName>
</protein>
<evidence type="ECO:0000256" key="6">
    <source>
        <dbReference type="SAM" id="Phobius"/>
    </source>
</evidence>
<dbReference type="EMBL" id="BOQE01000001">
    <property type="protein sequence ID" value="GIM45999.1"/>
    <property type="molecule type" value="Genomic_DNA"/>
</dbReference>
<feature type="transmembrane region" description="Helical" evidence="6">
    <location>
        <begin position="232"/>
        <end position="254"/>
    </location>
</feature>
<feature type="transmembrane region" description="Helical" evidence="6">
    <location>
        <begin position="93"/>
        <end position="111"/>
    </location>
</feature>
<evidence type="ECO:0000256" key="3">
    <source>
        <dbReference type="ARBA" id="ARBA00022692"/>
    </source>
</evidence>
<feature type="transmembrane region" description="Helical" evidence="6">
    <location>
        <begin position="26"/>
        <end position="52"/>
    </location>
</feature>
<dbReference type="InterPro" id="IPR011701">
    <property type="entry name" value="MFS"/>
</dbReference>
<dbReference type="Gene3D" id="1.20.1250.20">
    <property type="entry name" value="MFS general substrate transporter like domains"/>
    <property type="match status" value="2"/>
</dbReference>
<dbReference type="InterPro" id="IPR005829">
    <property type="entry name" value="Sugar_transporter_CS"/>
</dbReference>
<dbReference type="Pfam" id="PF07690">
    <property type="entry name" value="MFS_1"/>
    <property type="match status" value="2"/>
</dbReference>
<dbReference type="AlphaFoldDB" id="A0AAV4LE68"/>
<evidence type="ECO:0000256" key="2">
    <source>
        <dbReference type="ARBA" id="ARBA00022448"/>
    </source>
</evidence>
<keyword evidence="2" id="KW-0813">Transport</keyword>
<dbReference type="PANTHER" id="PTHR23508:SF10">
    <property type="entry name" value="CARBOXYLIC ACID TRANSPORTER PROTEIN HOMOLOG"/>
    <property type="match status" value="1"/>
</dbReference>
<dbReference type="RefSeq" id="WP_282199152.1">
    <property type="nucleotide sequence ID" value="NZ_BOQE01000001.1"/>
</dbReference>
<dbReference type="PROSITE" id="PS00217">
    <property type="entry name" value="SUGAR_TRANSPORT_2"/>
    <property type="match status" value="1"/>
</dbReference>
<keyword evidence="3 6" id="KW-0812">Transmembrane</keyword>
<accession>A0AAV4LE68</accession>
<evidence type="ECO:0000259" key="7">
    <source>
        <dbReference type="PROSITE" id="PS50850"/>
    </source>
</evidence>
<feature type="transmembrane region" description="Helical" evidence="6">
    <location>
        <begin position="150"/>
        <end position="172"/>
    </location>
</feature>
<keyword evidence="5 6" id="KW-0472">Membrane</keyword>
<dbReference type="SUPFAM" id="SSF103473">
    <property type="entry name" value="MFS general substrate transporter"/>
    <property type="match status" value="1"/>
</dbReference>
<evidence type="ECO:0000256" key="5">
    <source>
        <dbReference type="ARBA" id="ARBA00023136"/>
    </source>
</evidence>
<dbReference type="GO" id="GO:0046943">
    <property type="term" value="F:carboxylic acid transmembrane transporter activity"/>
    <property type="evidence" value="ECO:0007669"/>
    <property type="project" value="TreeGrafter"/>
</dbReference>
<evidence type="ECO:0000256" key="4">
    <source>
        <dbReference type="ARBA" id="ARBA00022989"/>
    </source>
</evidence>
<feature type="transmembrane region" description="Helical" evidence="6">
    <location>
        <begin position="303"/>
        <end position="322"/>
    </location>
</feature>
<comment type="subcellular location">
    <subcellularLocation>
        <location evidence="1">Cell membrane</location>
        <topology evidence="1">Multi-pass membrane protein</topology>
    </subcellularLocation>
</comment>
<keyword evidence="8" id="KW-0762">Sugar transport</keyword>
<dbReference type="InterPro" id="IPR036259">
    <property type="entry name" value="MFS_trans_sf"/>
</dbReference>
<feature type="transmembrane region" description="Helical" evidence="6">
    <location>
        <begin position="365"/>
        <end position="385"/>
    </location>
</feature>
<evidence type="ECO:0000313" key="8">
    <source>
        <dbReference type="EMBL" id="GIM45999.1"/>
    </source>
</evidence>
<sequence>MAQVEMNRSVQTRPWFRQITPAQWQALLASSLGWMLDAMDVMLYSMVLVYLMSDLHMDKSMGGFLATLTLLSSALGGLIFGILADKFGRTRSLMISIIVYSVFTALCGFSQTVTQLAILRTFLGLGMGGEWVAGAALITESWPAEHRGKAMGIVQGSWAIGYALAAVVSGLLIPLFGWRGVFFFGIVPALVTFLIRKGTKEPEIWEARKNTRSDTEKEGSVIKIFDRKVVRWTILGSALSICAQFGYWGLFTWIPSYLATSVSQGGAGLSIVKQTGWIVIMQVGAWLGYVAFGLLADKIGRKATFILFFGLAAILVPFYGFTHDATRLLLLGPLVAFFGSGYFSGFGAVLAELFPTSIRATGQGFCYNFGRALAATAPFIVGTLAKSMGLGAAFSITAISFGIAAILVILFLPETKGRELT</sequence>
<feature type="transmembrane region" description="Helical" evidence="6">
    <location>
        <begin position="328"/>
        <end position="353"/>
    </location>
</feature>
<reference evidence="8" key="1">
    <citation type="journal article" date="2023" name="Int. J. Syst. Evol. Microbiol.">
        <title>Collibacillus ludicampi gen. nov., sp. nov., a new soil bacterium of the family Alicyclobacillaceae.</title>
        <authorList>
            <person name="Jojima T."/>
            <person name="Ioku Y."/>
            <person name="Fukuta Y."/>
            <person name="Shirasaka N."/>
            <person name="Matsumura Y."/>
            <person name="Mori M."/>
        </authorList>
    </citation>
    <scope>NUCLEOTIDE SEQUENCE</scope>
    <source>
        <strain evidence="8">TP075</strain>
    </source>
</reference>
<feature type="domain" description="Major facilitator superfamily (MFS) profile" evidence="7">
    <location>
        <begin position="26"/>
        <end position="416"/>
    </location>
</feature>
<feature type="transmembrane region" description="Helical" evidence="6">
    <location>
        <begin position="391"/>
        <end position="412"/>
    </location>
</feature>
<proteinExistence type="predicted"/>
<dbReference type="Proteomes" id="UP001057291">
    <property type="component" value="Unassembled WGS sequence"/>
</dbReference>
<keyword evidence="9" id="KW-1185">Reference proteome</keyword>